<feature type="domain" description="Leucine-binding protein" evidence="5">
    <location>
        <begin position="35"/>
        <end position="375"/>
    </location>
</feature>
<protein>
    <submittedName>
        <fullName evidence="6">ABC transporter substrate-binding protein</fullName>
    </submittedName>
</protein>
<feature type="chain" id="PRO_5036698770" evidence="4">
    <location>
        <begin position="31"/>
        <end position="391"/>
    </location>
</feature>
<organism evidence="6 7">
    <name type="scientific">Acuticoccus mangrovi</name>
    <dbReference type="NCBI Taxonomy" id="2796142"/>
    <lineage>
        <taxon>Bacteria</taxon>
        <taxon>Pseudomonadati</taxon>
        <taxon>Pseudomonadota</taxon>
        <taxon>Alphaproteobacteria</taxon>
        <taxon>Hyphomicrobiales</taxon>
        <taxon>Amorphaceae</taxon>
        <taxon>Acuticoccus</taxon>
    </lineage>
</organism>
<comment type="similarity">
    <text evidence="1">Belongs to the leucine-binding protein family.</text>
</comment>
<dbReference type="AlphaFoldDB" id="A0A934IKT1"/>
<accession>A0A934IKT1</accession>
<keyword evidence="7" id="KW-1185">Reference proteome</keyword>
<dbReference type="SUPFAM" id="SSF53822">
    <property type="entry name" value="Periplasmic binding protein-like I"/>
    <property type="match status" value="1"/>
</dbReference>
<evidence type="ECO:0000256" key="3">
    <source>
        <dbReference type="ARBA" id="ARBA00022970"/>
    </source>
</evidence>
<dbReference type="Pfam" id="PF13458">
    <property type="entry name" value="Peripla_BP_6"/>
    <property type="match status" value="1"/>
</dbReference>
<dbReference type="Gene3D" id="3.40.50.2300">
    <property type="match status" value="2"/>
</dbReference>
<keyword evidence="2 4" id="KW-0732">Signal</keyword>
<dbReference type="InterPro" id="IPR028081">
    <property type="entry name" value="Leu-bd"/>
</dbReference>
<evidence type="ECO:0000256" key="2">
    <source>
        <dbReference type="ARBA" id="ARBA00022729"/>
    </source>
</evidence>
<evidence type="ECO:0000256" key="1">
    <source>
        <dbReference type="ARBA" id="ARBA00010062"/>
    </source>
</evidence>
<keyword evidence="3" id="KW-0813">Transport</keyword>
<comment type="caution">
    <text evidence="6">The sequence shown here is derived from an EMBL/GenBank/DDBJ whole genome shotgun (WGS) entry which is preliminary data.</text>
</comment>
<dbReference type="Proteomes" id="UP000609531">
    <property type="component" value="Unassembled WGS sequence"/>
</dbReference>
<keyword evidence="3" id="KW-0029">Amino-acid transport</keyword>
<dbReference type="InterPro" id="IPR051010">
    <property type="entry name" value="BCAA_transport"/>
</dbReference>
<dbReference type="InterPro" id="IPR006311">
    <property type="entry name" value="TAT_signal"/>
</dbReference>
<dbReference type="PANTHER" id="PTHR30483:SF6">
    <property type="entry name" value="PERIPLASMIC BINDING PROTEIN OF ABC TRANSPORTER FOR NATURAL AMINO ACIDS"/>
    <property type="match status" value="1"/>
</dbReference>
<proteinExistence type="inferred from homology"/>
<dbReference type="PANTHER" id="PTHR30483">
    <property type="entry name" value="LEUCINE-SPECIFIC-BINDING PROTEIN"/>
    <property type="match status" value="1"/>
</dbReference>
<gene>
    <name evidence="6" type="ORF">JCR33_22430</name>
</gene>
<evidence type="ECO:0000256" key="4">
    <source>
        <dbReference type="SAM" id="SignalP"/>
    </source>
</evidence>
<feature type="signal peptide" evidence="4">
    <location>
        <begin position="1"/>
        <end position="30"/>
    </location>
</feature>
<evidence type="ECO:0000259" key="5">
    <source>
        <dbReference type="Pfam" id="PF13458"/>
    </source>
</evidence>
<dbReference type="RefSeq" id="WP_211110518.1">
    <property type="nucleotide sequence ID" value="NZ_JAEKJA010000027.1"/>
</dbReference>
<dbReference type="EMBL" id="JAEKJA010000027">
    <property type="protein sequence ID" value="MBJ3778474.1"/>
    <property type="molecule type" value="Genomic_DNA"/>
</dbReference>
<evidence type="ECO:0000313" key="7">
    <source>
        <dbReference type="Proteomes" id="UP000609531"/>
    </source>
</evidence>
<dbReference type="InterPro" id="IPR028082">
    <property type="entry name" value="Peripla_BP_I"/>
</dbReference>
<dbReference type="PROSITE" id="PS51318">
    <property type="entry name" value="TAT"/>
    <property type="match status" value="1"/>
</dbReference>
<dbReference type="GO" id="GO:0006865">
    <property type="term" value="P:amino acid transport"/>
    <property type="evidence" value="ECO:0007669"/>
    <property type="project" value="UniProtKB-KW"/>
</dbReference>
<name>A0A934IKT1_9HYPH</name>
<reference evidence="6" key="1">
    <citation type="submission" date="2020-12" db="EMBL/GenBank/DDBJ databases">
        <title>Bacterial taxonomy.</title>
        <authorList>
            <person name="Pan X."/>
        </authorList>
    </citation>
    <scope>NUCLEOTIDE SEQUENCE</scope>
    <source>
        <strain evidence="6">B2012</strain>
    </source>
</reference>
<sequence length="391" mass="40691">MNDMTRTRRGAVAVLAASAMALSAAAPALAQDDDIVIGYAAAVTGALAPYDSPDGVRCRIDQINEAGGLLGGRKLRLELRDMKSDSALSATAGQELLDLGVSAILSPPTDDMSIPIAALAMPTGTPVLTVASTQPAFPMAMPMNAYLVPYGDNAAAAAAAQLAIDMGYKTTVLMVSHDVGSYSLVTPEYFGDAFEHLGGKVLGKINYNSGLSDYSAQVAEIQNMDPKPDVVFGAFIVPEAGVFPRQMQAAGLEIPIFGTDGLDDPGVIDIGGAGAELVKFTTHGFPTEGSALAEFYADCKARGYQIENIFFGLAGDSVTIIATAIEAAGSAEPSAINDAIKEIADLEGITTDSITYKDRGGVPLRNMAMVEIKDGKFTLIKKVMPDYIPAP</sequence>
<evidence type="ECO:0000313" key="6">
    <source>
        <dbReference type="EMBL" id="MBJ3778474.1"/>
    </source>
</evidence>